<feature type="transmembrane region" description="Helical" evidence="9">
    <location>
        <begin position="16"/>
        <end position="37"/>
    </location>
</feature>
<dbReference type="InterPro" id="IPR010065">
    <property type="entry name" value="AA_ABC_transptr_permease_3TM"/>
</dbReference>
<keyword evidence="3 9" id="KW-0813">Transport</keyword>
<evidence type="ECO:0000256" key="6">
    <source>
        <dbReference type="ARBA" id="ARBA00022970"/>
    </source>
</evidence>
<dbReference type="GO" id="GO:0022857">
    <property type="term" value="F:transmembrane transporter activity"/>
    <property type="evidence" value="ECO:0007669"/>
    <property type="project" value="InterPro"/>
</dbReference>
<dbReference type="Proteomes" id="UP000235682">
    <property type="component" value="Unassembled WGS sequence"/>
</dbReference>
<gene>
    <name evidence="11" type="ORF">CJ205_06640</name>
</gene>
<evidence type="ECO:0000256" key="8">
    <source>
        <dbReference type="ARBA" id="ARBA00023136"/>
    </source>
</evidence>
<evidence type="ECO:0000256" key="9">
    <source>
        <dbReference type="RuleBase" id="RU363032"/>
    </source>
</evidence>
<dbReference type="AlphaFoldDB" id="A0A2N6SLS2"/>
<dbReference type="GO" id="GO:0006865">
    <property type="term" value="P:amino acid transport"/>
    <property type="evidence" value="ECO:0007669"/>
    <property type="project" value="UniProtKB-KW"/>
</dbReference>
<dbReference type="Pfam" id="PF00528">
    <property type="entry name" value="BPD_transp_1"/>
    <property type="match status" value="1"/>
</dbReference>
<comment type="similarity">
    <text evidence="2">Belongs to the binding-protein-dependent transport system permease family. HisMQ subfamily.</text>
</comment>
<dbReference type="InterPro" id="IPR000515">
    <property type="entry name" value="MetI-like"/>
</dbReference>
<evidence type="ECO:0000256" key="2">
    <source>
        <dbReference type="ARBA" id="ARBA00010072"/>
    </source>
</evidence>
<dbReference type="InterPro" id="IPR043429">
    <property type="entry name" value="ArtM/GltK/GlnP/TcyL/YhdX-like"/>
</dbReference>
<evidence type="ECO:0000256" key="4">
    <source>
        <dbReference type="ARBA" id="ARBA00022475"/>
    </source>
</evidence>
<dbReference type="SUPFAM" id="SSF161098">
    <property type="entry name" value="MetI-like"/>
    <property type="match status" value="1"/>
</dbReference>
<dbReference type="PANTHER" id="PTHR30614:SF20">
    <property type="entry name" value="GLUTAMINE TRANSPORT SYSTEM PERMEASE PROTEIN GLNP"/>
    <property type="match status" value="1"/>
</dbReference>
<evidence type="ECO:0000313" key="12">
    <source>
        <dbReference type="Proteomes" id="UP000235682"/>
    </source>
</evidence>
<name>A0A2N6SLS2_9LACT</name>
<keyword evidence="4" id="KW-1003">Cell membrane</keyword>
<accession>A0A2N6SLS2</accession>
<feature type="transmembrane region" description="Helical" evidence="9">
    <location>
        <begin position="57"/>
        <end position="80"/>
    </location>
</feature>
<dbReference type="PROSITE" id="PS50928">
    <property type="entry name" value="ABC_TM1"/>
    <property type="match status" value="1"/>
</dbReference>
<evidence type="ECO:0000259" key="10">
    <source>
        <dbReference type="PROSITE" id="PS50928"/>
    </source>
</evidence>
<keyword evidence="5 9" id="KW-0812">Transmembrane</keyword>
<evidence type="ECO:0000256" key="3">
    <source>
        <dbReference type="ARBA" id="ARBA00022448"/>
    </source>
</evidence>
<dbReference type="STRING" id="84521.SAMN04487994_10524"/>
<feature type="transmembrane region" description="Helical" evidence="9">
    <location>
        <begin position="190"/>
        <end position="209"/>
    </location>
</feature>
<organism evidence="11 12">
    <name type="scientific">Dolosicoccus paucivorans</name>
    <dbReference type="NCBI Taxonomy" id="84521"/>
    <lineage>
        <taxon>Bacteria</taxon>
        <taxon>Bacillati</taxon>
        <taxon>Bacillota</taxon>
        <taxon>Bacilli</taxon>
        <taxon>Lactobacillales</taxon>
        <taxon>Aerococcaceae</taxon>
        <taxon>Dolosicoccus</taxon>
    </lineage>
</organism>
<dbReference type="PANTHER" id="PTHR30614">
    <property type="entry name" value="MEMBRANE COMPONENT OF AMINO ACID ABC TRANSPORTER"/>
    <property type="match status" value="1"/>
</dbReference>
<dbReference type="EMBL" id="PNHE01000030">
    <property type="protein sequence ID" value="PMC58015.1"/>
    <property type="molecule type" value="Genomic_DNA"/>
</dbReference>
<dbReference type="FunFam" id="1.10.3720.10:FF:000033">
    <property type="entry name" value="Polar amino acid ABC transporter permease"/>
    <property type="match status" value="1"/>
</dbReference>
<reference evidence="11 12" key="1">
    <citation type="submission" date="2017-09" db="EMBL/GenBank/DDBJ databases">
        <title>Bacterial strain isolated from the female urinary microbiota.</title>
        <authorList>
            <person name="Thomas-White K."/>
            <person name="Kumar N."/>
            <person name="Forster S."/>
            <person name="Putonti C."/>
            <person name="Lawley T."/>
            <person name="Wolfe A.J."/>
        </authorList>
    </citation>
    <scope>NUCLEOTIDE SEQUENCE [LARGE SCALE GENOMIC DNA]</scope>
    <source>
        <strain evidence="11 12">UMB0852</strain>
    </source>
</reference>
<evidence type="ECO:0000256" key="1">
    <source>
        <dbReference type="ARBA" id="ARBA00004651"/>
    </source>
</evidence>
<protein>
    <submittedName>
        <fullName evidence="11">Amino acid ABC transporter permease</fullName>
    </submittedName>
</protein>
<evidence type="ECO:0000313" key="11">
    <source>
        <dbReference type="EMBL" id="PMC58015.1"/>
    </source>
</evidence>
<evidence type="ECO:0000256" key="5">
    <source>
        <dbReference type="ARBA" id="ARBA00022692"/>
    </source>
</evidence>
<keyword evidence="12" id="KW-1185">Reference proteome</keyword>
<keyword evidence="7 9" id="KW-1133">Transmembrane helix</keyword>
<comment type="caution">
    <text evidence="11">The sequence shown here is derived from an EMBL/GenBank/DDBJ whole genome shotgun (WGS) entry which is preliminary data.</text>
</comment>
<dbReference type="GO" id="GO:0043190">
    <property type="term" value="C:ATP-binding cassette (ABC) transporter complex"/>
    <property type="evidence" value="ECO:0007669"/>
    <property type="project" value="InterPro"/>
</dbReference>
<dbReference type="OrthoDB" id="9811552at2"/>
<dbReference type="NCBIfam" id="TIGR01726">
    <property type="entry name" value="HEQRo_perm_3TM"/>
    <property type="match status" value="1"/>
</dbReference>
<evidence type="ECO:0000256" key="7">
    <source>
        <dbReference type="ARBA" id="ARBA00022989"/>
    </source>
</evidence>
<sequence length="244" mass="26814">MFVNNWPIFLQGVKTTLLISLTGTVFGLAIGLLVGIVRTIPTPLNTGKRIALKVANWLLNAYIAIFRGTPMIVQAMVIYFGSDMLWNISMSPLTAALIIVSINTGAYMAEVVRGGILSIDKGQFEAAQAVGMNHWQTMAEIIMPQVFRNILPAVGNEFVINVKDTSVLNVISVNELYFATSSVAGTNFRYFETFLVTAIIYFVLTYTITKVLQVLERHLDGNVSYQLAAGNQQQVEIIEEGGTQ</sequence>
<keyword evidence="8 9" id="KW-0472">Membrane</keyword>
<feature type="transmembrane region" description="Helical" evidence="9">
    <location>
        <begin position="86"/>
        <end position="109"/>
    </location>
</feature>
<dbReference type="Gene3D" id="1.10.3720.10">
    <property type="entry name" value="MetI-like"/>
    <property type="match status" value="1"/>
</dbReference>
<dbReference type="InterPro" id="IPR035906">
    <property type="entry name" value="MetI-like_sf"/>
</dbReference>
<comment type="subcellular location">
    <subcellularLocation>
        <location evidence="1 9">Cell membrane</location>
        <topology evidence="1 9">Multi-pass membrane protein</topology>
    </subcellularLocation>
</comment>
<proteinExistence type="inferred from homology"/>
<feature type="domain" description="ABC transmembrane type-1" evidence="10">
    <location>
        <begin position="13"/>
        <end position="212"/>
    </location>
</feature>
<keyword evidence="6" id="KW-0029">Amino-acid transport</keyword>
<dbReference type="CDD" id="cd06261">
    <property type="entry name" value="TM_PBP2"/>
    <property type="match status" value="1"/>
</dbReference>